<gene>
    <name evidence="1" type="ORF">B0A49_12832</name>
</gene>
<feature type="non-terminal residue" evidence="1">
    <location>
        <position position="142"/>
    </location>
</feature>
<dbReference type="Proteomes" id="UP000308768">
    <property type="component" value="Unassembled WGS sequence"/>
</dbReference>
<dbReference type="EMBL" id="NAJN01001279">
    <property type="protein sequence ID" value="TKA64335.1"/>
    <property type="molecule type" value="Genomic_DNA"/>
</dbReference>
<organism evidence="1 2">
    <name type="scientific">Cryomyces minteri</name>
    <dbReference type="NCBI Taxonomy" id="331657"/>
    <lineage>
        <taxon>Eukaryota</taxon>
        <taxon>Fungi</taxon>
        <taxon>Dikarya</taxon>
        <taxon>Ascomycota</taxon>
        <taxon>Pezizomycotina</taxon>
        <taxon>Dothideomycetes</taxon>
        <taxon>Dothideomycetes incertae sedis</taxon>
        <taxon>Cryomyces</taxon>
    </lineage>
</organism>
<proteinExistence type="predicted"/>
<dbReference type="AlphaFoldDB" id="A0A4U0WRN5"/>
<comment type="caution">
    <text evidence="1">The sequence shown here is derived from an EMBL/GenBank/DDBJ whole genome shotgun (WGS) entry which is preliminary data.</text>
</comment>
<reference evidence="1 2" key="1">
    <citation type="submission" date="2017-03" db="EMBL/GenBank/DDBJ databases">
        <title>Genomes of endolithic fungi from Antarctica.</title>
        <authorList>
            <person name="Coleine C."/>
            <person name="Masonjones S."/>
            <person name="Stajich J.E."/>
        </authorList>
    </citation>
    <scope>NUCLEOTIDE SEQUENCE [LARGE SCALE GENOMIC DNA]</scope>
    <source>
        <strain evidence="1 2">CCFEE 5187</strain>
    </source>
</reference>
<keyword evidence="2" id="KW-1185">Reference proteome</keyword>
<evidence type="ECO:0000313" key="2">
    <source>
        <dbReference type="Proteomes" id="UP000308768"/>
    </source>
</evidence>
<evidence type="ECO:0000313" key="1">
    <source>
        <dbReference type="EMBL" id="TKA64335.1"/>
    </source>
</evidence>
<name>A0A4U0WRN5_9PEZI</name>
<sequence>MSDTMNQADEQTIAVTREYESASSQILLENNASHEKTKQMATAEIPSILVNKSRTSVVARTQHLLAIHKRKQEATEEFEWKKRRRELLLDDPPVHKYPARNALFDLRIGRGGDERYHEALNWLRQDSLMAGKPSQSVISGLE</sequence>
<accession>A0A4U0WRN5</accession>
<protein>
    <submittedName>
        <fullName evidence="1">Uncharacterized protein</fullName>
    </submittedName>
</protein>